<dbReference type="Pfam" id="PF00781">
    <property type="entry name" value="DAGK_cat"/>
    <property type="match status" value="1"/>
</dbReference>
<dbReference type="Gene3D" id="3.40.50.10330">
    <property type="entry name" value="Probable inorganic polyphosphate/atp-NAD kinase, domain 1"/>
    <property type="match status" value="1"/>
</dbReference>
<evidence type="ECO:0000313" key="2">
    <source>
        <dbReference type="EMBL" id="KLO12030.1"/>
    </source>
</evidence>
<dbReference type="GO" id="GO:0001727">
    <property type="term" value="F:lipid kinase activity"/>
    <property type="evidence" value="ECO:0007669"/>
    <property type="project" value="TreeGrafter"/>
</dbReference>
<dbReference type="GO" id="GO:0016020">
    <property type="term" value="C:membrane"/>
    <property type="evidence" value="ECO:0007669"/>
    <property type="project" value="TreeGrafter"/>
</dbReference>
<dbReference type="InterPro" id="IPR050187">
    <property type="entry name" value="Lipid_Phosphate_FormReg"/>
</dbReference>
<evidence type="ECO:0000313" key="3">
    <source>
        <dbReference type="Proteomes" id="UP000053477"/>
    </source>
</evidence>
<evidence type="ECO:0000259" key="1">
    <source>
        <dbReference type="PROSITE" id="PS50146"/>
    </source>
</evidence>
<dbReference type="GO" id="GO:0046512">
    <property type="term" value="P:sphingosine biosynthetic process"/>
    <property type="evidence" value="ECO:0007669"/>
    <property type="project" value="TreeGrafter"/>
</dbReference>
<reference evidence="2 3" key="1">
    <citation type="submission" date="2015-04" db="EMBL/GenBank/DDBJ databases">
        <title>Complete genome sequence of Schizopora paradoxa KUC8140, a cosmopolitan wood degrader in East Asia.</title>
        <authorList>
            <consortium name="DOE Joint Genome Institute"/>
            <person name="Min B."/>
            <person name="Park H."/>
            <person name="Jang Y."/>
            <person name="Kim J.-J."/>
            <person name="Kim K.H."/>
            <person name="Pangilinan J."/>
            <person name="Lipzen A."/>
            <person name="Riley R."/>
            <person name="Grigoriev I.V."/>
            <person name="Spatafora J.W."/>
            <person name="Choi I.-G."/>
        </authorList>
    </citation>
    <scope>NUCLEOTIDE SEQUENCE [LARGE SCALE GENOMIC DNA]</scope>
    <source>
        <strain evidence="2 3">KUC8140</strain>
    </source>
</reference>
<dbReference type="InterPro" id="IPR017438">
    <property type="entry name" value="ATP-NAD_kinase_N"/>
</dbReference>
<name>A0A0H2RJ59_9AGAM</name>
<sequence>MPLVVICNPACGAGDGYTFVRDHVLPVLDHAGKTVNNVFITERTGHAGEIVVELLKASSQSKQRTTVILSSGDGTLHEIVNAVYSSVGGDLSSVQHLAIVLVPSGTANALFSSLFAGGKDETSTTDPTTQRMAAVQQFIEEGRVAPLTLAKSIVRDMAEIKQEALSVVVTSTALHASILHDSEALRSTVPDMSRFKMAAAQNIKKWYYGTAKLLPLESGEVLRHDSDRGEFVPETAEVEFNGPFTYFLSTVNVDRLEPQFCITPLQKSFITRESMSMDVIMLRPMREEGIEDNDKGRETAAESTIQALSGAYRAGAHVGMRFSKEYNVDKFIAEYFRCGGWQWNPDKADEYAHLLCCDGTIFHIPSEGAAICKVLGRNDRKFLVY</sequence>
<dbReference type="OrthoDB" id="336240at2759"/>
<feature type="non-terminal residue" evidence="2">
    <location>
        <position position="385"/>
    </location>
</feature>
<accession>A0A0H2RJ59</accession>
<dbReference type="InterPro" id="IPR016064">
    <property type="entry name" value="NAD/diacylglycerol_kinase_sf"/>
</dbReference>
<dbReference type="SMART" id="SM00046">
    <property type="entry name" value="DAGKc"/>
    <property type="match status" value="1"/>
</dbReference>
<dbReference type="Proteomes" id="UP000053477">
    <property type="component" value="Unassembled WGS sequence"/>
</dbReference>
<keyword evidence="3" id="KW-1185">Reference proteome</keyword>
<organism evidence="2 3">
    <name type="scientific">Schizopora paradoxa</name>
    <dbReference type="NCBI Taxonomy" id="27342"/>
    <lineage>
        <taxon>Eukaryota</taxon>
        <taxon>Fungi</taxon>
        <taxon>Dikarya</taxon>
        <taxon>Basidiomycota</taxon>
        <taxon>Agaricomycotina</taxon>
        <taxon>Agaricomycetes</taxon>
        <taxon>Hymenochaetales</taxon>
        <taxon>Schizoporaceae</taxon>
        <taxon>Schizopora</taxon>
    </lineage>
</organism>
<dbReference type="PANTHER" id="PTHR12358:SF105">
    <property type="entry name" value="DAGKC DOMAIN-CONTAINING PROTEIN"/>
    <property type="match status" value="1"/>
</dbReference>
<dbReference type="PANTHER" id="PTHR12358">
    <property type="entry name" value="SPHINGOSINE KINASE"/>
    <property type="match status" value="1"/>
</dbReference>
<dbReference type="InterPro" id="IPR001206">
    <property type="entry name" value="Diacylglycerol_kinase_cat_dom"/>
</dbReference>
<dbReference type="SUPFAM" id="SSF111331">
    <property type="entry name" value="NAD kinase/diacylglycerol kinase-like"/>
    <property type="match status" value="1"/>
</dbReference>
<dbReference type="GO" id="GO:0005737">
    <property type="term" value="C:cytoplasm"/>
    <property type="evidence" value="ECO:0007669"/>
    <property type="project" value="TreeGrafter"/>
</dbReference>
<gene>
    <name evidence="2" type="ORF">SCHPADRAFT_854547</name>
</gene>
<dbReference type="STRING" id="27342.A0A0H2RJ59"/>
<dbReference type="InParanoid" id="A0A0H2RJ59"/>
<feature type="domain" description="DAGKc" evidence="1">
    <location>
        <begin position="1"/>
        <end position="156"/>
    </location>
</feature>
<protein>
    <recommendedName>
        <fullName evidence="1">DAGKc domain-containing protein</fullName>
    </recommendedName>
</protein>
<proteinExistence type="predicted"/>
<dbReference type="PROSITE" id="PS50146">
    <property type="entry name" value="DAGK"/>
    <property type="match status" value="1"/>
</dbReference>
<dbReference type="EMBL" id="KQ085987">
    <property type="protein sequence ID" value="KLO12030.1"/>
    <property type="molecule type" value="Genomic_DNA"/>
</dbReference>
<dbReference type="AlphaFoldDB" id="A0A0H2RJ59"/>